<keyword evidence="2" id="KW-1185">Reference proteome</keyword>
<evidence type="ECO:0000313" key="1">
    <source>
        <dbReference type="EMBL" id="KAG6303915.1"/>
    </source>
</evidence>
<protein>
    <submittedName>
        <fullName evidence="1">Uncharacterized protein</fullName>
    </submittedName>
</protein>
<evidence type="ECO:0000313" key="2">
    <source>
        <dbReference type="Proteomes" id="UP000707071"/>
    </source>
</evidence>
<accession>A0A9P7U580</accession>
<comment type="caution">
    <text evidence="1">The sequence shown here is derived from an EMBL/GenBank/DDBJ whole genome shotgun (WGS) entry which is preliminary data.</text>
</comment>
<dbReference type="AlphaFoldDB" id="A0A9P7U580"/>
<proteinExistence type="predicted"/>
<dbReference type="Proteomes" id="UP000707071">
    <property type="component" value="Unassembled WGS sequence"/>
</dbReference>
<name>A0A9P7U580_9HYPO</name>
<gene>
    <name evidence="1" type="ORF">E4U09_003759</name>
</gene>
<reference evidence="1 2" key="1">
    <citation type="journal article" date="2020" name="bioRxiv">
        <title>Whole genome comparisons of ergot fungi reveals the divergence and evolution of species within the genus Claviceps are the result of varying mechanisms driving genome evolution and host range expansion.</title>
        <authorList>
            <person name="Wyka S.A."/>
            <person name="Mondo S.J."/>
            <person name="Liu M."/>
            <person name="Dettman J."/>
            <person name="Nalam V."/>
            <person name="Broders K.D."/>
        </authorList>
    </citation>
    <scope>NUCLEOTIDE SEQUENCE [LARGE SCALE GENOMIC DNA]</scope>
    <source>
        <strain evidence="1 2">Clav52</strain>
    </source>
</reference>
<dbReference type="EMBL" id="SRRH01000003">
    <property type="protein sequence ID" value="KAG6303915.1"/>
    <property type="molecule type" value="Genomic_DNA"/>
</dbReference>
<sequence length="70" mass="7682">MAVTSSDDIQRWQLTPDGLISRIRGTSKAQPVKAVLLDNLRTLDIVRPTSASNIAHDRVGNIKETLLARS</sequence>
<organism evidence="1 2">
    <name type="scientific">Claviceps aff. purpurea</name>
    <dbReference type="NCBI Taxonomy" id="1967640"/>
    <lineage>
        <taxon>Eukaryota</taxon>
        <taxon>Fungi</taxon>
        <taxon>Dikarya</taxon>
        <taxon>Ascomycota</taxon>
        <taxon>Pezizomycotina</taxon>
        <taxon>Sordariomycetes</taxon>
        <taxon>Hypocreomycetidae</taxon>
        <taxon>Hypocreales</taxon>
        <taxon>Clavicipitaceae</taxon>
        <taxon>Claviceps</taxon>
    </lineage>
</organism>